<evidence type="ECO:0000256" key="3">
    <source>
        <dbReference type="ARBA" id="ARBA00023013"/>
    </source>
</evidence>
<accession>A0AAN7KSN6</accession>
<dbReference type="GO" id="GO:0004861">
    <property type="term" value="F:cyclin-dependent protein serine/threonine kinase inhibitor activity"/>
    <property type="evidence" value="ECO:0007669"/>
    <property type="project" value="InterPro"/>
</dbReference>
<protein>
    <recommendedName>
        <fullName evidence="5">Cyclin-dependent kinase inhibitor domain-containing protein</fullName>
    </recommendedName>
</protein>
<comment type="caution">
    <text evidence="6">The sequence shown here is derived from an EMBL/GenBank/DDBJ whole genome shotgun (WGS) entry which is preliminary data.</text>
</comment>
<dbReference type="Proteomes" id="UP001345219">
    <property type="component" value="Chromosome 18"/>
</dbReference>
<dbReference type="InterPro" id="IPR003175">
    <property type="entry name" value="CDI_dom"/>
</dbReference>
<dbReference type="GO" id="GO:0005654">
    <property type="term" value="C:nucleoplasm"/>
    <property type="evidence" value="ECO:0007669"/>
    <property type="project" value="UniProtKB-SubCell"/>
</dbReference>
<evidence type="ECO:0000313" key="6">
    <source>
        <dbReference type="EMBL" id="KAK4775528.1"/>
    </source>
</evidence>
<proteinExistence type="inferred from homology"/>
<dbReference type="InterPro" id="IPR044898">
    <property type="entry name" value="CDI_dom_sf"/>
</dbReference>
<evidence type="ECO:0000256" key="1">
    <source>
        <dbReference type="ARBA" id="ARBA00004642"/>
    </source>
</evidence>
<dbReference type="GO" id="GO:0051726">
    <property type="term" value="P:regulation of cell cycle"/>
    <property type="evidence" value="ECO:0007669"/>
    <property type="project" value="InterPro"/>
</dbReference>
<sequence>MKKSKISVELSLSDISTRSTTALDGVCTRAKTLALRRLFLNSTINPSSNSFSSSSSSSASCYLELRSRRLRRPSQTPVKLRNQVTRPIQGPEGSPDFRSTFNCERDRISPACSRVAVHSGLASPASSDREEIQSSCEGHFGETTERGTACGASEEQTDRRTTSTMIGRLIEGDENFPGSPTALELDEFFGSAEEQQRQLFMEKYNFDVLTETPLRGPFQWVRVRP</sequence>
<dbReference type="InterPro" id="IPR044275">
    <property type="entry name" value="KRP"/>
</dbReference>
<dbReference type="PANTHER" id="PTHR46776">
    <property type="entry name" value="CYCLIN-DEPENDENT KINASE INHIBITOR 4-RELATED"/>
    <property type="match status" value="1"/>
</dbReference>
<comment type="subcellular location">
    <subcellularLocation>
        <location evidence="1">Nucleus</location>
        <location evidence="1">Nucleoplasm</location>
    </subcellularLocation>
</comment>
<comment type="similarity">
    <text evidence="2">Belongs to the CDI family. ICK/KRP subfamily.</text>
</comment>
<reference evidence="6 7" key="1">
    <citation type="journal article" date="2023" name="Hortic Res">
        <title>Pangenome of water caltrop reveals structural variations and asymmetric subgenome divergence after allopolyploidization.</title>
        <authorList>
            <person name="Zhang X."/>
            <person name="Chen Y."/>
            <person name="Wang L."/>
            <person name="Yuan Y."/>
            <person name="Fang M."/>
            <person name="Shi L."/>
            <person name="Lu R."/>
            <person name="Comes H.P."/>
            <person name="Ma Y."/>
            <person name="Chen Y."/>
            <person name="Huang G."/>
            <person name="Zhou Y."/>
            <person name="Zheng Z."/>
            <person name="Qiu Y."/>
        </authorList>
    </citation>
    <scope>NUCLEOTIDE SEQUENCE [LARGE SCALE GENOMIC DNA]</scope>
    <source>
        <tissue evidence="6">Roots</tissue>
    </source>
</reference>
<dbReference type="Pfam" id="PF02234">
    <property type="entry name" value="CDI"/>
    <property type="match status" value="1"/>
</dbReference>
<dbReference type="PIRSF" id="PIRSF017811">
    <property type="entry name" value="CDK_inhib_pln"/>
    <property type="match status" value="1"/>
</dbReference>
<organism evidence="6 7">
    <name type="scientific">Trapa incisa</name>
    <dbReference type="NCBI Taxonomy" id="236973"/>
    <lineage>
        <taxon>Eukaryota</taxon>
        <taxon>Viridiplantae</taxon>
        <taxon>Streptophyta</taxon>
        <taxon>Embryophyta</taxon>
        <taxon>Tracheophyta</taxon>
        <taxon>Spermatophyta</taxon>
        <taxon>Magnoliopsida</taxon>
        <taxon>eudicotyledons</taxon>
        <taxon>Gunneridae</taxon>
        <taxon>Pentapetalae</taxon>
        <taxon>rosids</taxon>
        <taxon>malvids</taxon>
        <taxon>Myrtales</taxon>
        <taxon>Lythraceae</taxon>
        <taxon>Trapa</taxon>
    </lineage>
</organism>
<keyword evidence="4" id="KW-0131">Cell cycle</keyword>
<feature type="domain" description="Cyclin-dependent kinase inhibitor" evidence="5">
    <location>
        <begin position="179"/>
        <end position="223"/>
    </location>
</feature>
<dbReference type="AlphaFoldDB" id="A0AAN7KSN6"/>
<evidence type="ECO:0000313" key="7">
    <source>
        <dbReference type="Proteomes" id="UP001345219"/>
    </source>
</evidence>
<keyword evidence="3" id="KW-0649">Protein kinase inhibitor</keyword>
<evidence type="ECO:0000256" key="4">
    <source>
        <dbReference type="ARBA" id="ARBA00023306"/>
    </source>
</evidence>
<evidence type="ECO:0000256" key="2">
    <source>
        <dbReference type="ARBA" id="ARBA00010274"/>
    </source>
</evidence>
<dbReference type="Gene3D" id="4.10.365.10">
    <property type="entry name" value="p27"/>
    <property type="match status" value="1"/>
</dbReference>
<keyword evidence="7" id="KW-1185">Reference proteome</keyword>
<dbReference type="EMBL" id="JAXIOK010000003">
    <property type="protein sequence ID" value="KAK4775528.1"/>
    <property type="molecule type" value="Genomic_DNA"/>
</dbReference>
<gene>
    <name evidence="6" type="ORF">SAY87_023489</name>
</gene>
<name>A0AAN7KSN6_9MYRT</name>
<evidence type="ECO:0000259" key="5">
    <source>
        <dbReference type="Pfam" id="PF02234"/>
    </source>
</evidence>